<evidence type="ECO:0000313" key="1">
    <source>
        <dbReference type="EMBL" id="CAK5044881.1"/>
    </source>
</evidence>
<dbReference type="EMBL" id="CAVMJV010000011">
    <property type="protein sequence ID" value="CAK5044881.1"/>
    <property type="molecule type" value="Genomic_DNA"/>
</dbReference>
<comment type="caution">
    <text evidence="1">The sequence shown here is derived from an EMBL/GenBank/DDBJ whole genome shotgun (WGS) entry which is preliminary data.</text>
</comment>
<keyword evidence="2" id="KW-1185">Reference proteome</keyword>
<protein>
    <submittedName>
        <fullName evidence="1">Uncharacterized protein</fullName>
    </submittedName>
</protein>
<gene>
    <name evidence="1" type="ORF">MENTE1834_LOCUS11598</name>
</gene>
<name>A0ACB0YFV7_MELEN</name>
<organism evidence="1 2">
    <name type="scientific">Meloidogyne enterolobii</name>
    <name type="common">Root-knot nematode worm</name>
    <name type="synonym">Meloidogyne mayaguensis</name>
    <dbReference type="NCBI Taxonomy" id="390850"/>
    <lineage>
        <taxon>Eukaryota</taxon>
        <taxon>Metazoa</taxon>
        <taxon>Ecdysozoa</taxon>
        <taxon>Nematoda</taxon>
        <taxon>Chromadorea</taxon>
        <taxon>Rhabditida</taxon>
        <taxon>Tylenchina</taxon>
        <taxon>Tylenchomorpha</taxon>
        <taxon>Tylenchoidea</taxon>
        <taxon>Meloidogynidae</taxon>
        <taxon>Meloidogyninae</taxon>
        <taxon>Meloidogyne</taxon>
    </lineage>
</organism>
<accession>A0ACB0YFV7</accession>
<dbReference type="Proteomes" id="UP001497535">
    <property type="component" value="Unassembled WGS sequence"/>
</dbReference>
<sequence>MKEFGLFPIIKLFIRVGYGETHYQKAELHPELLVQLKEAMDTLVICELDVGLCQSVRASSLVFQIQWTISELRERFYNENNISRESKLLEQSSIRREIRGALSDLFHFLRFPLIPQRFRQSIINWITQLAAILLDVPKSEDQFFLLAHILRTPSPLENWAAPLVQTFLTTPTLELKKPIDNFVVMLNMLMQPIKQLRIICYYYRYRDQFLMPITRFYEGENSWNMVSESGEVDDGKLTDISEANLIEVLAQFTVRPLLGIAFRYFTLIHKGIRLQILCSLVSFVGTLIKILDDGLNTYCAMSGFSKRIADIISAAIRQFLVNLPYDTITENCRLRCQLLLRELPNKNSTTVSSLYLIPDCQLLNTLKSCSPLVDQLGSGTNLRESDDITYTVQALASIVSHSEQDVLHFVTELIDICFLNENTRQSLYKVGSEAMAILLERNPNLLSPILRYIDRYVDHLDDYTVNILKNVPLNKCVLSCEDVTDRLGKWLIQRPVYHPASAIARLVFSSMNWSSTSADVLIPIEVHNICAETLVKAHFVHCKQRNSLISKPLNKISRLATKCPDLEQMFDRFCWDILIKLKISENLNAPSPPNDLTAFFVYCIQKCLSCPNEFVLTGISYFLELVNSSCHYAALVILVRAVATFSSRIHLLTGNLIFCECFERLLHADDTSYAYNALQIFTGGDKFPGPVITFLSSAIIYQIYTSNIQIEQRRELTLTWLQLLTCQKPNYKWNDDKNILFLIGCLTECAFFFDHNELFGTIELVQKLYKIQNQQWKKSSSGPFSWFSSNIRPQLISSNLFSVSKWATYLLLCAEQQEFSEFFAQFYESFPKYSNRSLEDVVKKASSKSGINFTVDNLPYFRWLQLCIESSDSTKDFKHPVFTLALQQLAINLFQRRKSGMTIFCPGLQFYKCKQSEKLFDEFRKNVLQNSSNGHKNSNSSSNVSDDRINPSTAPIQTNALLRAFDLWISSERCFEASLPISSYCDLPMDYLLQLIISGNMQIWEEFIDQTQHGKSLQQRANLFVKLCHLSNGSNASFKQFNKEYKNLTEFFASFELNVENIDNVKPKPVLIIDTKLPIPDKIFDFIQNKSTFGFKSFNPFTSFSDPSSDTVQRFISRMEELNIAAKSFLDIKDFVDKSNLTYIELFKQLYKQFERKLQITLRCGNILQVTNCPRPGIHEQLVKPFEYQQEIADKMNDNRQKREFETAKILSRANHLALISARLEYLCTDLRKYFYSCSTLPNSSSNLSDNDRQNFLQMGLRLFYGICSNVQGDQLLFPTGMDVLSACLKNLGSTFIANRPEEQMNLMAVVLAGNPLNHLLVEHFTPHCVQPPDLLAKLYSNLSLAVRQPNTSKAALSLLRRLDIEHAGRQLPSNQFQSLIPVMFENLVASTISRSSNDESLQEHCLSHYLHTLALECINVIEGQLISSRRELTTSLFTVWSPYLEHICKLSEFFLRSYVRFSFRADAPAGIMEKELDKVFHISLKCWSSLLEPIPISNLPPWNNSDTLIASKIIEQFIHFLLWLPHSLYIPPDRECPESLFWNYFTSKLVNEQFRNVRSSGAQNSNLLYIYSVYESKLIALNWSRFWPTLLDFGTFDQLLDYSDKLTESSSCNNYITSLIVEIFVRLPWPGLVEQYLCGYHPLDATRTFHSLLLSIIVKCIVKRTNYKRSRATMCNKIKFLSDNCQWVYVKSEAIEKVGTFLSTAFPNSEDWFTGNNSLDEAQQYFLEIWRQVCHVSTIPAIYIRTQLSLLLRFSSNTIESEQKLKYYSELLDKANFLVVSADNKLEYQDFVCEFIKIWAEYFNQHRGNTAEKKCLAFIEHLYSKLTEWLEAHPDSPLILLFANISKIFEKIPNDLDDQFSLGIAESCINAYFKSKIKLIIFFNLHFFKENNSIISHNWSEISKWVQLSKHQADFLFVVPKLFVTKSEPSFILCVREWQRICISLFTLPNPSLVLFYNYFDEYISWLHRVYTEESVSGGILSLVTNRLARRQLFSTRLKLITNIIHLFISQNLTSSKQLPRIQRGQHVFNNKLISFRELQNNKSYSEFNFVFGEAEQYFINSSNFCLTDADSLYQLLIEKLYPEENCLKK</sequence>
<evidence type="ECO:0000313" key="2">
    <source>
        <dbReference type="Proteomes" id="UP001497535"/>
    </source>
</evidence>
<reference evidence="1" key="1">
    <citation type="submission" date="2023-11" db="EMBL/GenBank/DDBJ databases">
        <authorList>
            <person name="Poullet M."/>
        </authorList>
    </citation>
    <scope>NUCLEOTIDE SEQUENCE</scope>
    <source>
        <strain evidence="1">E1834</strain>
    </source>
</reference>
<proteinExistence type="predicted"/>